<evidence type="ECO:0000313" key="2">
    <source>
        <dbReference type="Proteomes" id="UP001622496"/>
    </source>
</evidence>
<keyword evidence="2" id="KW-1185">Reference proteome</keyword>
<dbReference type="Proteomes" id="UP001622496">
    <property type="component" value="Chromosome"/>
</dbReference>
<evidence type="ECO:0000313" key="1">
    <source>
        <dbReference type="EMBL" id="WTP63930.1"/>
    </source>
</evidence>
<name>A0ABZ1JYG2_9ACTN</name>
<organism evidence="1 2">
    <name type="scientific">[Kitasatospora] papulosa</name>
    <dbReference type="NCBI Taxonomy" id="1464011"/>
    <lineage>
        <taxon>Bacteria</taxon>
        <taxon>Bacillati</taxon>
        <taxon>Actinomycetota</taxon>
        <taxon>Actinomycetes</taxon>
        <taxon>Kitasatosporales</taxon>
        <taxon>Streptomycetaceae</taxon>
        <taxon>Streptomyces</taxon>
    </lineage>
</organism>
<dbReference type="EMBL" id="CP108135">
    <property type="protein sequence ID" value="WTP63930.1"/>
    <property type="molecule type" value="Genomic_DNA"/>
</dbReference>
<reference evidence="1 2" key="1">
    <citation type="submission" date="2022-10" db="EMBL/GenBank/DDBJ databases">
        <title>The complete genomes of actinobacterial strains from the NBC collection.</title>
        <authorList>
            <person name="Joergensen T.S."/>
            <person name="Alvarez Arevalo M."/>
            <person name="Sterndorff E.B."/>
            <person name="Faurdal D."/>
            <person name="Vuksanovic O."/>
            <person name="Mourched A.-S."/>
            <person name="Charusanti P."/>
            <person name="Shaw S."/>
            <person name="Blin K."/>
            <person name="Weber T."/>
        </authorList>
    </citation>
    <scope>NUCLEOTIDE SEQUENCE [LARGE SCALE GENOMIC DNA]</scope>
    <source>
        <strain evidence="1 2">NBC_00185</strain>
    </source>
</reference>
<protein>
    <submittedName>
        <fullName evidence="1">Uncharacterized protein</fullName>
    </submittedName>
</protein>
<proteinExistence type="predicted"/>
<accession>A0ABZ1JYG2</accession>
<sequence length="93" mass="10482">MLEALVELSEQAVEEVPNHGRGTRVEINPVDQSRVEGRRQRDLSSRSLNVRGVWDRAVDAWMNDDVDGLDAVWDEIIVNLGSDYDAFSNVWAA</sequence>
<gene>
    <name evidence="1" type="ORF">OG560_00140</name>
</gene>